<evidence type="ECO:0000256" key="1">
    <source>
        <dbReference type="ARBA" id="ARBA00023157"/>
    </source>
</evidence>
<feature type="domain" description="C-type lectin" evidence="3">
    <location>
        <begin position="25"/>
        <end position="129"/>
    </location>
</feature>
<dbReference type="InterPro" id="IPR016187">
    <property type="entry name" value="CTDL_fold"/>
</dbReference>
<dbReference type="SMART" id="SM00034">
    <property type="entry name" value="CLECT"/>
    <property type="match status" value="3"/>
</dbReference>
<feature type="domain" description="C-type lectin" evidence="3">
    <location>
        <begin position="137"/>
        <end position="242"/>
    </location>
</feature>
<dbReference type="PANTHER" id="PTHR45784">
    <property type="entry name" value="C-TYPE LECTIN DOMAIN FAMILY 20 MEMBER A-RELATED"/>
    <property type="match status" value="1"/>
</dbReference>
<keyword evidence="2" id="KW-0732">Signal</keyword>
<reference evidence="4" key="2">
    <citation type="submission" date="2025-09" db="UniProtKB">
        <authorList>
            <consortium name="Ensembl"/>
        </authorList>
    </citation>
    <scope>IDENTIFICATION</scope>
</reference>
<dbReference type="SUPFAM" id="SSF56436">
    <property type="entry name" value="C-type lectin-like"/>
    <property type="match status" value="3"/>
</dbReference>
<reference evidence="4" key="1">
    <citation type="submission" date="2025-08" db="UniProtKB">
        <authorList>
            <consortium name="Ensembl"/>
        </authorList>
    </citation>
    <scope>IDENTIFICATION</scope>
</reference>
<accession>A0A673GXC7</accession>
<evidence type="ECO:0000313" key="5">
    <source>
        <dbReference type="Proteomes" id="UP000472270"/>
    </source>
</evidence>
<keyword evidence="1" id="KW-1015">Disulfide bond</keyword>
<evidence type="ECO:0000259" key="3">
    <source>
        <dbReference type="PROSITE" id="PS50041"/>
    </source>
</evidence>
<keyword evidence="5" id="KW-1185">Reference proteome</keyword>
<feature type="signal peptide" evidence="2">
    <location>
        <begin position="1"/>
        <end position="20"/>
    </location>
</feature>
<dbReference type="AlphaFoldDB" id="A0A673GXC7"/>
<dbReference type="PROSITE" id="PS50041">
    <property type="entry name" value="C_TYPE_LECTIN_2"/>
    <property type="match status" value="3"/>
</dbReference>
<dbReference type="InterPro" id="IPR001304">
    <property type="entry name" value="C-type_lectin-like"/>
</dbReference>
<dbReference type="Proteomes" id="UP000472270">
    <property type="component" value="Unassembled WGS sequence"/>
</dbReference>
<protein>
    <submittedName>
        <fullName evidence="4">Macrophage mannose receptor 1-like</fullName>
    </submittedName>
</protein>
<dbReference type="PROSITE" id="PS00615">
    <property type="entry name" value="C_TYPE_LECTIN_1"/>
    <property type="match status" value="1"/>
</dbReference>
<dbReference type="CDD" id="cd00037">
    <property type="entry name" value="CLECT"/>
    <property type="match status" value="1"/>
</dbReference>
<dbReference type="Pfam" id="PF00059">
    <property type="entry name" value="Lectin_C"/>
    <property type="match status" value="3"/>
</dbReference>
<dbReference type="InterPro" id="IPR018378">
    <property type="entry name" value="C-type_lectin_CS"/>
</dbReference>
<feature type="chain" id="PRO_5025362194" evidence="2">
    <location>
        <begin position="21"/>
        <end position="363"/>
    </location>
</feature>
<organism evidence="4 5">
    <name type="scientific">Sinocyclocheilus rhinocerous</name>
    <dbReference type="NCBI Taxonomy" id="307959"/>
    <lineage>
        <taxon>Eukaryota</taxon>
        <taxon>Metazoa</taxon>
        <taxon>Chordata</taxon>
        <taxon>Craniata</taxon>
        <taxon>Vertebrata</taxon>
        <taxon>Euteleostomi</taxon>
        <taxon>Actinopterygii</taxon>
        <taxon>Neopterygii</taxon>
        <taxon>Teleostei</taxon>
        <taxon>Ostariophysi</taxon>
        <taxon>Cypriniformes</taxon>
        <taxon>Cyprinidae</taxon>
        <taxon>Cyprininae</taxon>
        <taxon>Sinocyclocheilus</taxon>
    </lineage>
</organism>
<proteinExistence type="predicted"/>
<name>A0A673GXC7_9TELE</name>
<evidence type="ECO:0000256" key="2">
    <source>
        <dbReference type="SAM" id="SignalP"/>
    </source>
</evidence>
<dbReference type="CDD" id="cd03602">
    <property type="entry name" value="CLECT_1"/>
    <property type="match status" value="2"/>
</dbReference>
<dbReference type="PANTHER" id="PTHR45784:SF3">
    <property type="entry name" value="C-TYPE LECTIN DOMAIN FAMILY 4 MEMBER K-LIKE-RELATED"/>
    <property type="match status" value="1"/>
</dbReference>
<evidence type="ECO:0000313" key="4">
    <source>
        <dbReference type="Ensembl" id="ENSSRHP00000017948.1"/>
    </source>
</evidence>
<dbReference type="Ensembl" id="ENSSRHT00000018518.1">
    <property type="protein sequence ID" value="ENSSRHP00000017948.1"/>
    <property type="gene ID" value="ENSSRHG00000009768.1"/>
</dbReference>
<gene>
    <name evidence="4" type="primary">LOC107707306</name>
</gene>
<feature type="domain" description="C-type lectin" evidence="3">
    <location>
        <begin position="250"/>
        <end position="361"/>
    </location>
</feature>
<dbReference type="InterPro" id="IPR016186">
    <property type="entry name" value="C-type_lectin-like/link_sf"/>
</dbReference>
<sequence length="363" mass="42265">MEQTLYFILLLIALCSVSECVQRQYHFINENKTWTEAQRYCRENYTDLATVDNMNDMNELKKSVNGGSVQYIWIGLQRTGRNKWQWSSGEPALYLNWATGQPDSSYCVVMRNGQWHDFPCSVSQHFICNKTNTGLVFINQTMNWRDAQRYCRQNHIDLVSVRNQDENEKVKKIISDNHSSGSFVWIGLFRDSWQWSDQSNTSFRYWDPTQPNINANCTAVKHDPLGQWHDISCTNAYPFVCHEDKLIVIRENLTWSEALRYCRQNHVDLVSVHSEEIQRRVMNVVKRASTAAVWLGLRHSCTVGIWFWVSGETVCYQNWAPGNGTSEEDCEHTVRSGAVQSGGDQRWISRPETDKLNFICSRY</sequence>
<dbReference type="Gene3D" id="3.10.100.10">
    <property type="entry name" value="Mannose-Binding Protein A, subunit A"/>
    <property type="match status" value="3"/>
</dbReference>